<evidence type="ECO:0008006" key="4">
    <source>
        <dbReference type="Google" id="ProtNLM"/>
    </source>
</evidence>
<sequence>MNTAPLPFSDENPFRDSTSVQLEGFGDTTQVGAGPPRTRVDVPGRTSEWLMTHVERYLHHEGPRATRGLALALVGEFGLGKSHLAERATAHLRKQAPPLPVWVIGQPSIDMGTVFRDRLMSPRDDYDAFDDFEQAITDYYADVTAEILEADETGRLGPARDEFLRGLRERRLDPTKIAQHFDVDEERIHRHLRGHLRGVVDHRMFATALALLVNDPYQHEVLEWLSGGEPSPMLRERGVNAPIQGIQGVFEALSVFSLVYGQSGRPFALVLDELDKTESWPGPERSQFLDAFEALVETYINHGGLMVFCVRPQLWGSLPLSLHERVRPLWLDSWDRAQTRKLISRHVHRDADPPPDGDPCAPFTDAALDEIVLQSDGVPRRILRLCSGAWDAAAEGGGRPARIDVDAVHHALRSTHGKRPMPEVLRALEETLTRRQWLHHMAPARHLEPSRPPGAGEPRWIQVARDEWITVLPVPSVLTHADVHAVERFTTEVRDSLGADHCEVLVIVNGHICHERRNEIAEATKVVPLVFDDPRFRTMLQDSVDSLMDRLRAGRRDGVLTQIWNRLDGLTTQQETVLDRLRTLARAVEYPRPPTPLPQPDETLRRVPQPVREPFRRAQEVLDRLLESGVGPRPRLGAADDGDGQGPLRPRRAGTHPEELQSMGALVHARRLLDAFREAVALWWESGTGPGRRPGDELFAICRSFEISVEVLPRIRIVEEDAFLGQGRGAPAGARVEALLTELADEVLGLLRAEISAGPDRG</sequence>
<keyword evidence="3" id="KW-1185">Reference proteome</keyword>
<dbReference type="RefSeq" id="WP_385857791.1">
    <property type="nucleotide sequence ID" value="NZ_JBHMAR010000001.1"/>
</dbReference>
<evidence type="ECO:0000256" key="1">
    <source>
        <dbReference type="SAM" id="MobiDB-lite"/>
    </source>
</evidence>
<dbReference type="EMBL" id="JBHMAR010000001">
    <property type="protein sequence ID" value="MFB9733781.1"/>
    <property type="molecule type" value="Genomic_DNA"/>
</dbReference>
<accession>A0ABV5V7I5</accession>
<name>A0ABV5V7I5_9ACTN</name>
<protein>
    <recommendedName>
        <fullName evidence="4">AAA+ ATPase domain-containing protein</fullName>
    </recommendedName>
</protein>
<gene>
    <name evidence="2" type="ORF">ACFFRO_01220</name>
</gene>
<feature type="region of interest" description="Disordered" evidence="1">
    <location>
        <begin position="590"/>
        <end position="612"/>
    </location>
</feature>
<comment type="caution">
    <text evidence="2">The sequence shown here is derived from an EMBL/GenBank/DDBJ whole genome shotgun (WGS) entry which is preliminary data.</text>
</comment>
<reference evidence="2 3" key="1">
    <citation type="submission" date="2024-09" db="EMBL/GenBank/DDBJ databases">
        <authorList>
            <person name="Sun Q."/>
            <person name="Mori K."/>
        </authorList>
    </citation>
    <scope>NUCLEOTIDE SEQUENCE [LARGE SCALE GENOMIC DNA]</scope>
    <source>
        <strain evidence="2 3">JCM 10918</strain>
    </source>
</reference>
<feature type="region of interest" description="Disordered" evidence="1">
    <location>
        <begin position="629"/>
        <end position="658"/>
    </location>
</feature>
<dbReference type="SUPFAM" id="SSF52540">
    <property type="entry name" value="P-loop containing nucleoside triphosphate hydrolases"/>
    <property type="match status" value="1"/>
</dbReference>
<evidence type="ECO:0000313" key="3">
    <source>
        <dbReference type="Proteomes" id="UP001589703"/>
    </source>
</evidence>
<organism evidence="2 3">
    <name type="scientific">Streptomyces thermocoprophilus</name>
    <dbReference type="NCBI Taxonomy" id="78356"/>
    <lineage>
        <taxon>Bacteria</taxon>
        <taxon>Bacillati</taxon>
        <taxon>Actinomycetota</taxon>
        <taxon>Actinomycetes</taxon>
        <taxon>Kitasatosporales</taxon>
        <taxon>Streptomycetaceae</taxon>
        <taxon>Streptomyces</taxon>
    </lineage>
</organism>
<proteinExistence type="predicted"/>
<dbReference type="Proteomes" id="UP001589703">
    <property type="component" value="Unassembled WGS sequence"/>
</dbReference>
<evidence type="ECO:0000313" key="2">
    <source>
        <dbReference type="EMBL" id="MFB9733781.1"/>
    </source>
</evidence>
<dbReference type="InterPro" id="IPR027417">
    <property type="entry name" value="P-loop_NTPase"/>
</dbReference>